<dbReference type="GO" id="GO:0003676">
    <property type="term" value="F:nucleic acid binding"/>
    <property type="evidence" value="ECO:0007669"/>
    <property type="project" value="InterPro"/>
</dbReference>
<evidence type="ECO:0000313" key="2">
    <source>
        <dbReference type="EMBL" id="CAI9106077.1"/>
    </source>
</evidence>
<dbReference type="PANTHER" id="PTHR47723:SF24">
    <property type="entry name" value="RNASE H TYPE-1 DOMAIN-CONTAINING PROTEIN"/>
    <property type="match status" value="1"/>
</dbReference>
<sequence length="188" mass="20969">MANFNSVWEALKMVTLTFILWFHWKALNKIIYEGGAATTQGVIALIQGQVLDMLRVYSIKVKSKVEVNKVEQLLGCRLANPKLRSYKTVRWLLPQTNSNILNSDGSSLSSFDAGYGFLIRDDRGDLIYGETGFLGDACSFKVELAGILFGLCKCFQMKLENVLAQTDNLALALLLQKGTIFLGSTFWL</sequence>
<proteinExistence type="predicted"/>
<dbReference type="InterPro" id="IPR002156">
    <property type="entry name" value="RNaseH_domain"/>
</dbReference>
<evidence type="ECO:0000259" key="1">
    <source>
        <dbReference type="Pfam" id="PF13456"/>
    </source>
</evidence>
<dbReference type="PANTHER" id="PTHR47723">
    <property type="entry name" value="OS05G0353850 PROTEIN"/>
    <property type="match status" value="1"/>
</dbReference>
<name>A0AAV1DHD7_OLDCO</name>
<protein>
    <submittedName>
        <fullName evidence="2">OLC1v1005135C1</fullName>
    </submittedName>
</protein>
<dbReference type="EMBL" id="OX459122">
    <property type="protein sequence ID" value="CAI9106077.1"/>
    <property type="molecule type" value="Genomic_DNA"/>
</dbReference>
<dbReference type="Gene3D" id="3.30.420.10">
    <property type="entry name" value="Ribonuclease H-like superfamily/Ribonuclease H"/>
    <property type="match status" value="1"/>
</dbReference>
<accession>A0AAV1DHD7</accession>
<organism evidence="2 3">
    <name type="scientific">Oldenlandia corymbosa var. corymbosa</name>
    <dbReference type="NCBI Taxonomy" id="529605"/>
    <lineage>
        <taxon>Eukaryota</taxon>
        <taxon>Viridiplantae</taxon>
        <taxon>Streptophyta</taxon>
        <taxon>Embryophyta</taxon>
        <taxon>Tracheophyta</taxon>
        <taxon>Spermatophyta</taxon>
        <taxon>Magnoliopsida</taxon>
        <taxon>eudicotyledons</taxon>
        <taxon>Gunneridae</taxon>
        <taxon>Pentapetalae</taxon>
        <taxon>asterids</taxon>
        <taxon>lamiids</taxon>
        <taxon>Gentianales</taxon>
        <taxon>Rubiaceae</taxon>
        <taxon>Rubioideae</taxon>
        <taxon>Spermacoceae</taxon>
        <taxon>Hedyotis-Oldenlandia complex</taxon>
        <taxon>Oldenlandia</taxon>
    </lineage>
</organism>
<dbReference type="GO" id="GO:0004523">
    <property type="term" value="F:RNA-DNA hybrid ribonuclease activity"/>
    <property type="evidence" value="ECO:0007669"/>
    <property type="project" value="InterPro"/>
</dbReference>
<keyword evidence="3" id="KW-1185">Reference proteome</keyword>
<dbReference type="Proteomes" id="UP001161247">
    <property type="component" value="Chromosome 5"/>
</dbReference>
<dbReference type="InterPro" id="IPR053151">
    <property type="entry name" value="RNase_H-like"/>
</dbReference>
<feature type="domain" description="RNase H type-1" evidence="1">
    <location>
        <begin position="102"/>
        <end position="177"/>
    </location>
</feature>
<evidence type="ECO:0000313" key="3">
    <source>
        <dbReference type="Proteomes" id="UP001161247"/>
    </source>
</evidence>
<dbReference type="Pfam" id="PF13456">
    <property type="entry name" value="RVT_3"/>
    <property type="match status" value="1"/>
</dbReference>
<gene>
    <name evidence="2" type="ORF">OLC1_LOCUS14648</name>
</gene>
<dbReference type="InterPro" id="IPR036397">
    <property type="entry name" value="RNaseH_sf"/>
</dbReference>
<dbReference type="AlphaFoldDB" id="A0AAV1DHD7"/>
<reference evidence="2" key="1">
    <citation type="submission" date="2023-03" db="EMBL/GenBank/DDBJ databases">
        <authorList>
            <person name="Julca I."/>
        </authorList>
    </citation>
    <scope>NUCLEOTIDE SEQUENCE</scope>
</reference>